<keyword evidence="1" id="KW-0805">Transcription regulation</keyword>
<dbReference type="InterPro" id="IPR000835">
    <property type="entry name" value="HTH_MarR-typ"/>
</dbReference>
<evidence type="ECO:0000259" key="4">
    <source>
        <dbReference type="PROSITE" id="PS50995"/>
    </source>
</evidence>
<dbReference type="Pfam" id="PF01047">
    <property type="entry name" value="MarR"/>
    <property type="match status" value="1"/>
</dbReference>
<dbReference type="PANTHER" id="PTHR42756">
    <property type="entry name" value="TRANSCRIPTIONAL REGULATOR, MARR"/>
    <property type="match status" value="1"/>
</dbReference>
<evidence type="ECO:0000313" key="5">
    <source>
        <dbReference type="EMBL" id="MFC3763360.1"/>
    </source>
</evidence>
<dbReference type="InterPro" id="IPR036390">
    <property type="entry name" value="WH_DNA-bd_sf"/>
</dbReference>
<dbReference type="SMART" id="SM00347">
    <property type="entry name" value="HTH_MARR"/>
    <property type="match status" value="1"/>
</dbReference>
<evidence type="ECO:0000313" key="6">
    <source>
        <dbReference type="Proteomes" id="UP001595699"/>
    </source>
</evidence>
<reference evidence="6" key="1">
    <citation type="journal article" date="2019" name="Int. J. Syst. Evol. Microbiol.">
        <title>The Global Catalogue of Microorganisms (GCM) 10K type strain sequencing project: providing services to taxonomists for standard genome sequencing and annotation.</title>
        <authorList>
            <consortium name="The Broad Institute Genomics Platform"/>
            <consortium name="The Broad Institute Genome Sequencing Center for Infectious Disease"/>
            <person name="Wu L."/>
            <person name="Ma J."/>
        </authorList>
    </citation>
    <scope>NUCLEOTIDE SEQUENCE [LARGE SCALE GENOMIC DNA]</scope>
    <source>
        <strain evidence="6">CGMCC 4.7241</strain>
    </source>
</reference>
<comment type="caution">
    <text evidence="5">The sequence shown here is derived from an EMBL/GenBank/DDBJ whole genome shotgun (WGS) entry which is preliminary data.</text>
</comment>
<dbReference type="PRINTS" id="PR00598">
    <property type="entry name" value="HTHMARR"/>
</dbReference>
<evidence type="ECO:0000256" key="1">
    <source>
        <dbReference type="ARBA" id="ARBA00023015"/>
    </source>
</evidence>
<dbReference type="PROSITE" id="PS50995">
    <property type="entry name" value="HTH_MARR_2"/>
    <property type="match status" value="1"/>
</dbReference>
<dbReference type="InterPro" id="IPR036388">
    <property type="entry name" value="WH-like_DNA-bd_sf"/>
</dbReference>
<dbReference type="RefSeq" id="WP_205117724.1">
    <property type="nucleotide sequence ID" value="NZ_JAFBCM010000001.1"/>
</dbReference>
<feature type="domain" description="HTH marR-type" evidence="4">
    <location>
        <begin position="4"/>
        <end position="140"/>
    </location>
</feature>
<evidence type="ECO:0000256" key="3">
    <source>
        <dbReference type="ARBA" id="ARBA00023163"/>
    </source>
</evidence>
<dbReference type="SUPFAM" id="SSF46785">
    <property type="entry name" value="Winged helix' DNA-binding domain"/>
    <property type="match status" value="1"/>
</dbReference>
<dbReference type="Proteomes" id="UP001595699">
    <property type="component" value="Unassembled WGS sequence"/>
</dbReference>
<sequence length="154" mass="17316">MAEREELIARIDRAERVIHRVAVHNRSGGIFATDLTVQQLRVVVILALEGEHSSVQLGEILGVGLTTLTGIVDRLEARALVRRQPDPNDRRVRRISLTDEGKKLVADFAELGREHKVRILQRLEPRILANLAEAIEAISELCREEFDDDGAVDR</sequence>
<proteinExistence type="predicted"/>
<dbReference type="Gene3D" id="1.10.10.10">
    <property type="entry name" value="Winged helix-like DNA-binding domain superfamily/Winged helix DNA-binding domain"/>
    <property type="match status" value="1"/>
</dbReference>
<keyword evidence="3" id="KW-0804">Transcription</keyword>
<gene>
    <name evidence="5" type="ORF">ACFOUW_21155</name>
</gene>
<accession>A0ABV7YH04</accession>
<name>A0ABV7YH04_9ACTN</name>
<organism evidence="5 6">
    <name type="scientific">Tenggerimyces flavus</name>
    <dbReference type="NCBI Taxonomy" id="1708749"/>
    <lineage>
        <taxon>Bacteria</taxon>
        <taxon>Bacillati</taxon>
        <taxon>Actinomycetota</taxon>
        <taxon>Actinomycetes</taxon>
        <taxon>Propionibacteriales</taxon>
        <taxon>Nocardioidaceae</taxon>
        <taxon>Tenggerimyces</taxon>
    </lineage>
</organism>
<keyword evidence="2" id="KW-0238">DNA-binding</keyword>
<dbReference type="PANTHER" id="PTHR42756:SF1">
    <property type="entry name" value="TRANSCRIPTIONAL REPRESSOR OF EMRAB OPERON"/>
    <property type="match status" value="1"/>
</dbReference>
<protein>
    <submittedName>
        <fullName evidence="5">MarR family winged helix-turn-helix transcriptional regulator</fullName>
    </submittedName>
</protein>
<evidence type="ECO:0000256" key="2">
    <source>
        <dbReference type="ARBA" id="ARBA00023125"/>
    </source>
</evidence>
<dbReference type="EMBL" id="JBHRZH010000018">
    <property type="protein sequence ID" value="MFC3763360.1"/>
    <property type="molecule type" value="Genomic_DNA"/>
</dbReference>
<keyword evidence="6" id="KW-1185">Reference proteome</keyword>